<evidence type="ECO:0000256" key="1">
    <source>
        <dbReference type="SAM" id="MobiDB-lite"/>
    </source>
</evidence>
<evidence type="ECO:0000313" key="3">
    <source>
        <dbReference type="Proteomes" id="UP001373496"/>
    </source>
</evidence>
<evidence type="ECO:0000313" key="2">
    <source>
        <dbReference type="EMBL" id="MEI4280532.1"/>
    </source>
</evidence>
<protein>
    <submittedName>
        <fullName evidence="2">Uncharacterized protein</fullName>
    </submittedName>
</protein>
<accession>A0ABU8EA70</accession>
<proteinExistence type="predicted"/>
<sequence>MTAADQAPATAVEVALSQLVNDAHRRRSSMHEVTSGRRRRLALDRHTGRDQAVPGCRRGGQDPLTRS</sequence>
<dbReference type="RefSeq" id="WP_225235708.1">
    <property type="nucleotide sequence ID" value="NZ_JBAPLV010000024.1"/>
</dbReference>
<gene>
    <name evidence="2" type="ORF">UXQ13_18820</name>
</gene>
<name>A0ABU8EA70_9ACTN</name>
<reference evidence="2 3" key="1">
    <citation type="submission" date="2024-03" db="EMBL/GenBank/DDBJ databases">
        <title>Draft genome sequence of Klenkia terrae.</title>
        <authorList>
            <person name="Duangmal K."/>
            <person name="Chantavorakit T."/>
        </authorList>
    </citation>
    <scope>NUCLEOTIDE SEQUENCE [LARGE SCALE GENOMIC DNA]</scope>
    <source>
        <strain evidence="2 3">JCM 17786</strain>
    </source>
</reference>
<feature type="region of interest" description="Disordered" evidence="1">
    <location>
        <begin position="23"/>
        <end position="67"/>
    </location>
</feature>
<dbReference type="Proteomes" id="UP001373496">
    <property type="component" value="Unassembled WGS sequence"/>
</dbReference>
<comment type="caution">
    <text evidence="2">The sequence shown here is derived from an EMBL/GenBank/DDBJ whole genome shotgun (WGS) entry which is preliminary data.</text>
</comment>
<dbReference type="EMBL" id="JBAPLV010000024">
    <property type="protein sequence ID" value="MEI4280532.1"/>
    <property type="molecule type" value="Genomic_DNA"/>
</dbReference>
<keyword evidence="3" id="KW-1185">Reference proteome</keyword>
<organism evidence="2 3">
    <name type="scientific">Klenkia terrae</name>
    <dbReference type="NCBI Taxonomy" id="1052259"/>
    <lineage>
        <taxon>Bacteria</taxon>
        <taxon>Bacillati</taxon>
        <taxon>Actinomycetota</taxon>
        <taxon>Actinomycetes</taxon>
        <taxon>Geodermatophilales</taxon>
        <taxon>Geodermatophilaceae</taxon>
        <taxon>Klenkia</taxon>
    </lineage>
</organism>